<gene>
    <name evidence="3" type="ORF">C4D60_Mb07t09880</name>
</gene>
<evidence type="ECO:0000313" key="4">
    <source>
        <dbReference type="Proteomes" id="UP000317650"/>
    </source>
</evidence>
<comment type="caution">
    <text evidence="3">The sequence shown here is derived from an EMBL/GenBank/DDBJ whole genome shotgun (WGS) entry which is preliminary data.</text>
</comment>
<evidence type="ECO:0000256" key="1">
    <source>
        <dbReference type="SAM" id="Coils"/>
    </source>
</evidence>
<organism evidence="3 4">
    <name type="scientific">Musa balbisiana</name>
    <name type="common">Banana</name>
    <dbReference type="NCBI Taxonomy" id="52838"/>
    <lineage>
        <taxon>Eukaryota</taxon>
        <taxon>Viridiplantae</taxon>
        <taxon>Streptophyta</taxon>
        <taxon>Embryophyta</taxon>
        <taxon>Tracheophyta</taxon>
        <taxon>Spermatophyta</taxon>
        <taxon>Magnoliopsida</taxon>
        <taxon>Liliopsida</taxon>
        <taxon>Zingiberales</taxon>
        <taxon>Musaceae</taxon>
        <taxon>Musa</taxon>
    </lineage>
</organism>
<proteinExistence type="predicted"/>
<dbReference type="EMBL" id="PYDT01000005">
    <property type="protein sequence ID" value="THU60177.1"/>
    <property type="molecule type" value="Genomic_DNA"/>
</dbReference>
<keyword evidence="1" id="KW-0175">Coiled coil</keyword>
<evidence type="ECO:0000313" key="3">
    <source>
        <dbReference type="EMBL" id="THU60177.1"/>
    </source>
</evidence>
<keyword evidence="4" id="KW-1185">Reference proteome</keyword>
<dbReference type="STRING" id="52838.A0A4S8JE70"/>
<protein>
    <submittedName>
        <fullName evidence="3">Uncharacterized protein</fullName>
    </submittedName>
</protein>
<evidence type="ECO:0000256" key="2">
    <source>
        <dbReference type="SAM" id="MobiDB-lite"/>
    </source>
</evidence>
<sequence>MPSASPAMNIRPSITPVVKHRGMGIEGKGGEEEGRMTCSYHNEEGWAMRENSGEGGGGGEAIGDDGGDDGPGHELVKVSKSKRGEVMENKIQEGEYLAPISELTNTNTIQNHEVEFQQPDIEKLELVEVKANTECSERASENEIEFLLRRVKSTATMLAYLKSKATIMAIPQLAHTSCGIKHQEGVGLVDKHGIPVSDWFKDVDCPSLDDSDVEVQLTNIPQFESFDANDGAYTGELLSSVHMVSDVMESLIKRVIMAETEADNQKEKVKLGMEENTKMTLQIEIMSAKVEEMEKFALGANSILNEMRQKVEDMVEETLIQRQQAEENKQELHRVKQNFETLRSFVKSLISVRELLLSSEQQFQTVDELFDRLLVETTHLQNDKFQKEAEVQKLIEENVRLRALLDKKETELLAMNEQCKFMAISSGN</sequence>
<dbReference type="Proteomes" id="UP000317650">
    <property type="component" value="Chromosome 7"/>
</dbReference>
<dbReference type="AlphaFoldDB" id="A0A4S8JE70"/>
<accession>A0A4S8JE70</accession>
<name>A0A4S8JE70_MUSBA</name>
<feature type="coiled-coil region" evidence="1">
    <location>
        <begin position="308"/>
        <end position="342"/>
    </location>
</feature>
<feature type="region of interest" description="Disordered" evidence="2">
    <location>
        <begin position="47"/>
        <end position="75"/>
    </location>
</feature>
<reference evidence="3 4" key="1">
    <citation type="journal article" date="2019" name="Nat. Plants">
        <title>Genome sequencing of Musa balbisiana reveals subgenome evolution and function divergence in polyploid bananas.</title>
        <authorList>
            <person name="Yao X."/>
        </authorList>
    </citation>
    <scope>NUCLEOTIDE SEQUENCE [LARGE SCALE GENOMIC DNA]</scope>
    <source>
        <strain evidence="4">cv. DH-PKW</strain>
        <tissue evidence="3">Leaves</tissue>
    </source>
</reference>
<feature type="coiled-coil region" evidence="1">
    <location>
        <begin position="391"/>
        <end position="418"/>
    </location>
</feature>